<dbReference type="AlphaFoldDB" id="A0A7J5YDV9"/>
<evidence type="ECO:0000313" key="1">
    <source>
        <dbReference type="EMBL" id="KAF3847171.1"/>
    </source>
</evidence>
<proteinExistence type="predicted"/>
<organism evidence="1 2">
    <name type="scientific">Dissostichus mawsoni</name>
    <name type="common">Antarctic cod</name>
    <dbReference type="NCBI Taxonomy" id="36200"/>
    <lineage>
        <taxon>Eukaryota</taxon>
        <taxon>Metazoa</taxon>
        <taxon>Chordata</taxon>
        <taxon>Craniata</taxon>
        <taxon>Vertebrata</taxon>
        <taxon>Euteleostomi</taxon>
        <taxon>Actinopterygii</taxon>
        <taxon>Neopterygii</taxon>
        <taxon>Teleostei</taxon>
        <taxon>Neoteleostei</taxon>
        <taxon>Acanthomorphata</taxon>
        <taxon>Eupercaria</taxon>
        <taxon>Perciformes</taxon>
        <taxon>Notothenioidei</taxon>
        <taxon>Nototheniidae</taxon>
        <taxon>Dissostichus</taxon>
    </lineage>
</organism>
<keyword evidence="2" id="KW-1185">Reference proteome</keyword>
<dbReference type="Proteomes" id="UP000518266">
    <property type="component" value="Unassembled WGS sequence"/>
</dbReference>
<sequence>MSDGCRGKGGGVWCLNGMLLKEEGYKTKVNECILKQGSMEDVAVWWEKLKREIKKMSIRYSSGRNKREREREKKVRRELEREAEKVDEEIGRDLGNYTRLKEELGEIERGKCMGAIIRSRAEYLVEGEKCTGFFLGMEKRKQVKNYIKQIEGEMITELVGIARIKDREGRDIQYERITESIRKTLTFWKRRKLKLRGKIIVVNGLIMSKLIYVLNVLDVPERVLKEIDKIISEFLWDGRGVKIAKEVLENGYKDGGLKLINLDRKRKASRIKMMIRHLSVKNDHLWKVFLGDALSKCGGCGDSVIFMKMGKGRMNGMSEFQKEVLSAWGEFLVNVGYECVNVRQVWQQPIFLNPRIRGEKGSLFNLPMWRVGFRLVKDLVYEYVPGFMRSQVIVDEVRERDLVMGLRTADNVMESIKEGMPDEWRRMIEGEQVGRDESGVELYVGTGEKGSPWGK</sequence>
<name>A0A7J5YDV9_DISMA</name>
<evidence type="ECO:0008006" key="3">
    <source>
        <dbReference type="Google" id="ProtNLM"/>
    </source>
</evidence>
<accession>A0A7J5YDV9</accession>
<comment type="caution">
    <text evidence="1">The sequence shown here is derived from an EMBL/GenBank/DDBJ whole genome shotgun (WGS) entry which is preliminary data.</text>
</comment>
<protein>
    <recommendedName>
        <fullName evidence="3">Reverse transcriptase</fullName>
    </recommendedName>
</protein>
<evidence type="ECO:0000313" key="2">
    <source>
        <dbReference type="Proteomes" id="UP000518266"/>
    </source>
</evidence>
<gene>
    <name evidence="1" type="ORF">F7725_020199</name>
</gene>
<dbReference type="EMBL" id="JAAKFY010000013">
    <property type="protein sequence ID" value="KAF3847171.1"/>
    <property type="molecule type" value="Genomic_DNA"/>
</dbReference>
<reference evidence="1 2" key="1">
    <citation type="submission" date="2020-03" db="EMBL/GenBank/DDBJ databases">
        <title>Dissostichus mawsoni Genome sequencing and assembly.</title>
        <authorList>
            <person name="Park H."/>
        </authorList>
    </citation>
    <scope>NUCLEOTIDE SEQUENCE [LARGE SCALE GENOMIC DNA]</scope>
    <source>
        <strain evidence="1">DM0001</strain>
        <tissue evidence="1">Muscle</tissue>
    </source>
</reference>
<dbReference type="OrthoDB" id="8961616at2759"/>